<organism evidence="1 2">
    <name type="scientific">Exophiala oligosperma</name>
    <dbReference type="NCBI Taxonomy" id="215243"/>
    <lineage>
        <taxon>Eukaryota</taxon>
        <taxon>Fungi</taxon>
        <taxon>Dikarya</taxon>
        <taxon>Ascomycota</taxon>
        <taxon>Pezizomycotina</taxon>
        <taxon>Eurotiomycetes</taxon>
        <taxon>Chaetothyriomycetidae</taxon>
        <taxon>Chaetothyriales</taxon>
        <taxon>Herpotrichiellaceae</taxon>
        <taxon>Exophiala</taxon>
    </lineage>
</organism>
<proteinExistence type="predicted"/>
<keyword evidence="2" id="KW-1185">Reference proteome</keyword>
<dbReference type="Proteomes" id="UP000053342">
    <property type="component" value="Unassembled WGS sequence"/>
</dbReference>
<dbReference type="GeneID" id="27355248"/>
<dbReference type="VEuPathDB" id="FungiDB:PV06_03174"/>
<dbReference type="AlphaFoldDB" id="A0A0D2C4K0"/>
<evidence type="ECO:0000313" key="2">
    <source>
        <dbReference type="Proteomes" id="UP000053342"/>
    </source>
</evidence>
<sequence length="104" mass="12190">MIINPFARSLTALCAKSRCPKGDGRIYAITHRYGTWTCILVVGGFFHTQKPEPEMHRPRGTSGSHQMVTELLRTSQPIQASQVEWHFRKRRKQIRQMTQRRRKN</sequence>
<protein>
    <submittedName>
        <fullName evidence="1">Uncharacterized protein</fullName>
    </submittedName>
</protein>
<name>A0A0D2C4K0_9EURO</name>
<reference evidence="1 2" key="1">
    <citation type="submission" date="2015-01" db="EMBL/GenBank/DDBJ databases">
        <title>The Genome Sequence of Exophiala oligosperma CBS72588.</title>
        <authorList>
            <consortium name="The Broad Institute Genomics Platform"/>
            <person name="Cuomo C."/>
            <person name="de Hoog S."/>
            <person name="Gorbushina A."/>
            <person name="Stielow B."/>
            <person name="Teixiera M."/>
            <person name="Abouelleil A."/>
            <person name="Chapman S.B."/>
            <person name="Priest M."/>
            <person name="Young S.K."/>
            <person name="Wortman J."/>
            <person name="Nusbaum C."/>
            <person name="Birren B."/>
        </authorList>
    </citation>
    <scope>NUCLEOTIDE SEQUENCE [LARGE SCALE GENOMIC DNA]</scope>
    <source>
        <strain evidence="1 2">CBS 72588</strain>
    </source>
</reference>
<dbReference type="RefSeq" id="XP_016264938.1">
    <property type="nucleotide sequence ID" value="XM_016403933.1"/>
</dbReference>
<dbReference type="HOGENOM" id="CLU_2250183_0_0_1"/>
<dbReference type="EMBL" id="KN847334">
    <property type="protein sequence ID" value="KIW44722.1"/>
    <property type="molecule type" value="Genomic_DNA"/>
</dbReference>
<gene>
    <name evidence="1" type="ORF">PV06_03174</name>
</gene>
<accession>A0A0D2C4K0</accession>
<evidence type="ECO:0000313" key="1">
    <source>
        <dbReference type="EMBL" id="KIW44722.1"/>
    </source>
</evidence>